<dbReference type="CDD" id="cd03114">
    <property type="entry name" value="MMAA-like"/>
    <property type="match status" value="1"/>
</dbReference>
<sequence length="313" mass="34388">MKMDWKQLIEEMQNGSVRALARLITRVENRDSGWIEAMQRIYPYTGRARIIGITGSPGAGKSTLTDRLARIMADESRRVGIIAVDPSSPFSGGALLGDRLRMNQVTASNDIFFRSMATRGALGGLCVAARDVVKIMDAFGMDTILIETVGVGQDEVDVVKTADMVSVVCVPGMGDGVQAIKAGIMEIADIFIINKADHEGSDQAAADIRAMLELAADEHAKEIPVEKTVATTGEGIPKVADILMNGRGLRDTETDRREKKIRDEISGLLEKEVARRLERRHAESHEIENAVRKILARELDPYTFVKQMLDRLL</sequence>
<protein>
    <submittedName>
        <fullName evidence="7">Methylmalonyl Co-A mutase-associated GTPase MeaB</fullName>
    </submittedName>
</protein>
<dbReference type="GO" id="GO:0003924">
    <property type="term" value="F:GTPase activity"/>
    <property type="evidence" value="ECO:0007669"/>
    <property type="project" value="InterPro"/>
</dbReference>
<dbReference type="InterPro" id="IPR052040">
    <property type="entry name" value="GTPase/Isobutyryl-CoA_mutase"/>
</dbReference>
<dbReference type="InterPro" id="IPR003593">
    <property type="entry name" value="AAA+_ATPase"/>
</dbReference>
<keyword evidence="3" id="KW-0378">Hydrolase</keyword>
<dbReference type="InterPro" id="IPR027417">
    <property type="entry name" value="P-loop_NTPase"/>
</dbReference>
<evidence type="ECO:0000256" key="5">
    <source>
        <dbReference type="ARBA" id="ARBA00023186"/>
    </source>
</evidence>
<evidence type="ECO:0000259" key="6">
    <source>
        <dbReference type="SMART" id="SM00382"/>
    </source>
</evidence>
<dbReference type="RefSeq" id="WP_155316250.1">
    <property type="nucleotide sequence ID" value="NZ_AP021874.1"/>
</dbReference>
<organism evidence="7 8">
    <name type="scientific">Desulfosarcina alkanivorans</name>
    <dbReference type="NCBI Taxonomy" id="571177"/>
    <lineage>
        <taxon>Bacteria</taxon>
        <taxon>Pseudomonadati</taxon>
        <taxon>Thermodesulfobacteriota</taxon>
        <taxon>Desulfobacteria</taxon>
        <taxon>Desulfobacterales</taxon>
        <taxon>Desulfosarcinaceae</taxon>
        <taxon>Desulfosarcina</taxon>
    </lineage>
</organism>
<dbReference type="SMART" id="SM00382">
    <property type="entry name" value="AAA"/>
    <property type="match status" value="1"/>
</dbReference>
<evidence type="ECO:0000256" key="2">
    <source>
        <dbReference type="ARBA" id="ARBA00022741"/>
    </source>
</evidence>
<keyword evidence="4" id="KW-0342">GTP-binding</keyword>
<evidence type="ECO:0000313" key="8">
    <source>
        <dbReference type="Proteomes" id="UP000427906"/>
    </source>
</evidence>
<dbReference type="OrthoDB" id="9778292at2"/>
<dbReference type="KEGG" id="dalk:DSCA_19800"/>
<evidence type="ECO:0000256" key="4">
    <source>
        <dbReference type="ARBA" id="ARBA00023134"/>
    </source>
</evidence>
<keyword evidence="5" id="KW-0143">Chaperone</keyword>
<evidence type="ECO:0000256" key="1">
    <source>
        <dbReference type="ARBA" id="ARBA00009625"/>
    </source>
</evidence>
<feature type="domain" description="AAA+ ATPase" evidence="6">
    <location>
        <begin position="47"/>
        <end position="191"/>
    </location>
</feature>
<comment type="similarity">
    <text evidence="1">Belongs to the SIMIBI class G3E GTPase family. ArgK/MeaB subfamily.</text>
</comment>
<dbReference type="AlphaFoldDB" id="A0A5K7YIV9"/>
<dbReference type="NCBIfam" id="TIGR00750">
    <property type="entry name" value="lao"/>
    <property type="match status" value="1"/>
</dbReference>
<dbReference type="Pfam" id="PF03308">
    <property type="entry name" value="MeaB"/>
    <property type="match status" value="1"/>
</dbReference>
<dbReference type="Gene3D" id="3.40.50.300">
    <property type="entry name" value="P-loop containing nucleotide triphosphate hydrolases"/>
    <property type="match status" value="1"/>
</dbReference>
<name>A0A5K7YIV9_9BACT</name>
<dbReference type="InterPro" id="IPR005129">
    <property type="entry name" value="GTPase_ArgK"/>
</dbReference>
<dbReference type="PANTHER" id="PTHR43087:SF1">
    <property type="entry name" value="LAO_AO TRANSPORT SYSTEM ATPASE"/>
    <property type="match status" value="1"/>
</dbReference>
<dbReference type="Proteomes" id="UP000427906">
    <property type="component" value="Chromosome"/>
</dbReference>
<accession>A0A5K7YIV9</accession>
<proteinExistence type="inferred from homology"/>
<dbReference type="GO" id="GO:0005525">
    <property type="term" value="F:GTP binding"/>
    <property type="evidence" value="ECO:0007669"/>
    <property type="project" value="UniProtKB-KW"/>
</dbReference>
<evidence type="ECO:0000313" key="7">
    <source>
        <dbReference type="EMBL" id="BBO68050.1"/>
    </source>
</evidence>
<dbReference type="PANTHER" id="PTHR43087">
    <property type="entry name" value="LYSINE/ARGININE/ORNITHINE TRANSPORT SYSTEM KINASE"/>
    <property type="match status" value="1"/>
</dbReference>
<keyword evidence="8" id="KW-1185">Reference proteome</keyword>
<reference evidence="7 8" key="1">
    <citation type="submission" date="2019-11" db="EMBL/GenBank/DDBJ databases">
        <title>Comparative genomics of hydrocarbon-degrading Desulfosarcina strains.</title>
        <authorList>
            <person name="Watanabe M."/>
            <person name="Kojima H."/>
            <person name="Fukui M."/>
        </authorList>
    </citation>
    <scope>NUCLEOTIDE SEQUENCE [LARGE SCALE GENOMIC DNA]</scope>
    <source>
        <strain evidence="7 8">PL12</strain>
    </source>
</reference>
<dbReference type="SUPFAM" id="SSF52540">
    <property type="entry name" value="P-loop containing nucleoside triphosphate hydrolases"/>
    <property type="match status" value="1"/>
</dbReference>
<evidence type="ECO:0000256" key="3">
    <source>
        <dbReference type="ARBA" id="ARBA00022801"/>
    </source>
</evidence>
<keyword evidence="2" id="KW-0547">Nucleotide-binding</keyword>
<gene>
    <name evidence="7" type="ORF">DSCA_19800</name>
</gene>
<dbReference type="EMBL" id="AP021874">
    <property type="protein sequence ID" value="BBO68050.1"/>
    <property type="molecule type" value="Genomic_DNA"/>
</dbReference>